<name>A0ABQ2HA80_9PSEU</name>
<sequence>MPKTSLLLSLLLIGSLTVPATTAIAAPALTGLDVSSGNRRAPISSLYDWSKAGYRGNGVLPGNNEINPSATCQITAAELASQFGVRPDDAADDTAGLQAAIDAIRTQCSPSASYTKLSTITLPAGRLKVSKELHADADYLIIRGAGATATKIVYTPDATTRYDSLTPDGSDWDEDGMTSGQGKGGWLWPGRGLFRVQSRGVHSSYASDYAAAPENRKDIFEGTVNVHWKTGVKVSAAAKSGDRTVKVTSSSAIKAGMLVNVRAANSVKFYEQQFATGTPYPMLNMHMRQQIFTVTSVSGTTVTLDKPLEFDVPVNSTSDGSPAIGGTTYDSKVSPLVDPVLGVGFENFGFTQAMPNLDPAEATNNYGNMAPADEMHGIVFKWAANSWVKGIRAEMTGSHPIVTEEAKNLQIVDNHLDGSWNKGKGGNGYFRGSRVWDSLYAGNTSRNLRHFTFQWSASGNVVVGNDFDSDLNLHGGWERNNLFENNSVKVSYAHRSGNCRANCGEEGGGGPDDSNWFPIWWGAGKKAVKWSGATGPRNVFFNNGMTKQLSTGGSYDPFYSEKGRVYQFGWNGSAYKHLDIGGTAITDWAKNEQRDYTGGHGVDASKTDTAKSLFLKNIPATFAAGSTEDDFGARATIPVSTADQLRTALAGAKPGDTISLAPGTYRGAFVSQKAGTSSNPITLSGPSSAVLVNDGPSGTAPSCPAPTAGWDSGYGLWLYNAPYWNIKGITVAESKKGIILDNSHHVTIDGVTVRRTDEEGVHFRRSSADGVIRNSTITDAGVVTKDYGEGVYIGSANSNWKCHGNTGGVDRSDRVQVIGNRIGPGVSAEHIDVKEGTQGGLISGNTFNGTGISGANSADSWVDVKGFGYRIENNTGTFTSPGTFKNGYETHNPSTTPSFGNGCGNVWRNNRSDLGNVGEYAVYVSSTSKCKANPNVVHASNTVSRAKKGVSNIPVTP</sequence>
<evidence type="ECO:0000313" key="4">
    <source>
        <dbReference type="Proteomes" id="UP000597656"/>
    </source>
</evidence>
<dbReference type="InterPro" id="IPR012334">
    <property type="entry name" value="Pectin_lyas_fold"/>
</dbReference>
<feature type="chain" id="PRO_5047399806" description="Right handed beta helix domain-containing protein" evidence="1">
    <location>
        <begin position="26"/>
        <end position="957"/>
    </location>
</feature>
<reference evidence="4" key="1">
    <citation type="journal article" date="2019" name="Int. J. Syst. Evol. Microbiol.">
        <title>The Global Catalogue of Microorganisms (GCM) 10K type strain sequencing project: providing services to taxonomists for standard genome sequencing and annotation.</title>
        <authorList>
            <consortium name="The Broad Institute Genomics Platform"/>
            <consortium name="The Broad Institute Genome Sequencing Center for Infectious Disease"/>
            <person name="Wu L."/>
            <person name="Ma J."/>
        </authorList>
    </citation>
    <scope>NUCLEOTIDE SEQUENCE [LARGE SCALE GENOMIC DNA]</scope>
    <source>
        <strain evidence="4">CGMCC 4.7319</strain>
    </source>
</reference>
<dbReference type="EMBL" id="BMNC01000001">
    <property type="protein sequence ID" value="GGM72845.1"/>
    <property type="molecule type" value="Genomic_DNA"/>
</dbReference>
<comment type="caution">
    <text evidence="3">The sequence shown here is derived from an EMBL/GenBank/DDBJ whole genome shotgun (WGS) entry which is preliminary data.</text>
</comment>
<gene>
    <name evidence="3" type="ORF">GCM10011609_05830</name>
</gene>
<dbReference type="InterPro" id="IPR039448">
    <property type="entry name" value="Beta_helix"/>
</dbReference>
<accession>A0ABQ2HA80</accession>
<evidence type="ECO:0000313" key="3">
    <source>
        <dbReference type="EMBL" id="GGM72845.1"/>
    </source>
</evidence>
<protein>
    <recommendedName>
        <fullName evidence="2">Right handed beta helix domain-containing protein</fullName>
    </recommendedName>
</protein>
<feature type="domain" description="Right handed beta helix" evidence="2">
    <location>
        <begin position="715"/>
        <end position="856"/>
    </location>
</feature>
<keyword evidence="4" id="KW-1185">Reference proteome</keyword>
<evidence type="ECO:0000259" key="2">
    <source>
        <dbReference type="Pfam" id="PF13229"/>
    </source>
</evidence>
<dbReference type="Proteomes" id="UP000597656">
    <property type="component" value="Unassembled WGS sequence"/>
</dbReference>
<dbReference type="InterPro" id="IPR011050">
    <property type="entry name" value="Pectin_lyase_fold/virulence"/>
</dbReference>
<keyword evidence="1" id="KW-0732">Signal</keyword>
<evidence type="ECO:0000256" key="1">
    <source>
        <dbReference type="SAM" id="SignalP"/>
    </source>
</evidence>
<dbReference type="RefSeq" id="WP_189152961.1">
    <property type="nucleotide sequence ID" value="NZ_BMNC01000001.1"/>
</dbReference>
<organism evidence="3 4">
    <name type="scientific">Lentzea pudingi</name>
    <dbReference type="NCBI Taxonomy" id="1789439"/>
    <lineage>
        <taxon>Bacteria</taxon>
        <taxon>Bacillati</taxon>
        <taxon>Actinomycetota</taxon>
        <taxon>Actinomycetes</taxon>
        <taxon>Pseudonocardiales</taxon>
        <taxon>Pseudonocardiaceae</taxon>
        <taxon>Lentzea</taxon>
    </lineage>
</organism>
<dbReference type="InterPro" id="IPR006626">
    <property type="entry name" value="PbH1"/>
</dbReference>
<dbReference type="SMART" id="SM00710">
    <property type="entry name" value="PbH1"/>
    <property type="match status" value="5"/>
</dbReference>
<dbReference type="Gene3D" id="2.160.20.10">
    <property type="entry name" value="Single-stranded right-handed beta-helix, Pectin lyase-like"/>
    <property type="match status" value="2"/>
</dbReference>
<dbReference type="Pfam" id="PF13229">
    <property type="entry name" value="Beta_helix"/>
    <property type="match status" value="1"/>
</dbReference>
<proteinExistence type="predicted"/>
<feature type="signal peptide" evidence="1">
    <location>
        <begin position="1"/>
        <end position="25"/>
    </location>
</feature>
<dbReference type="SUPFAM" id="SSF51126">
    <property type="entry name" value="Pectin lyase-like"/>
    <property type="match status" value="2"/>
</dbReference>